<dbReference type="InterPro" id="IPR003770">
    <property type="entry name" value="MLTG-like"/>
</dbReference>
<dbReference type="Gene3D" id="3.30.1490.480">
    <property type="entry name" value="Endolytic murein transglycosylase"/>
    <property type="match status" value="1"/>
</dbReference>
<dbReference type="HAMAP" id="MF_02065">
    <property type="entry name" value="MltG"/>
    <property type="match status" value="1"/>
</dbReference>
<comment type="similarity">
    <text evidence="7">Belongs to the transglycosylase MltG family.</text>
</comment>
<gene>
    <name evidence="7 9" type="primary">mltG</name>
    <name evidence="9" type="ORF">GCM10023169_20910</name>
</gene>
<dbReference type="Gene3D" id="3.30.160.60">
    <property type="entry name" value="Classic Zinc Finger"/>
    <property type="match status" value="1"/>
</dbReference>
<keyword evidence="3 7" id="KW-1133">Transmembrane helix</keyword>
<dbReference type="NCBIfam" id="TIGR00247">
    <property type="entry name" value="endolytic transglycosylase MltG"/>
    <property type="match status" value="1"/>
</dbReference>
<keyword evidence="10" id="KW-1185">Reference proteome</keyword>
<evidence type="ECO:0000256" key="4">
    <source>
        <dbReference type="ARBA" id="ARBA00023136"/>
    </source>
</evidence>
<feature type="site" description="Important for catalytic activity" evidence="7">
    <location>
        <position position="257"/>
    </location>
</feature>
<keyword evidence="4 7" id="KW-0472">Membrane</keyword>
<feature type="compositionally biased region" description="Polar residues" evidence="8">
    <location>
        <begin position="7"/>
        <end position="19"/>
    </location>
</feature>
<accession>A0ABP8L9V1</accession>
<proteinExistence type="inferred from homology"/>
<dbReference type="EMBL" id="BAABGN010000009">
    <property type="protein sequence ID" value="GAA4424337.1"/>
    <property type="molecule type" value="Genomic_DNA"/>
</dbReference>
<evidence type="ECO:0000256" key="3">
    <source>
        <dbReference type="ARBA" id="ARBA00022989"/>
    </source>
</evidence>
<evidence type="ECO:0000256" key="1">
    <source>
        <dbReference type="ARBA" id="ARBA00022475"/>
    </source>
</evidence>
<comment type="function">
    <text evidence="7">Functions as a peptidoglycan terminase that cleaves nascent peptidoglycan strands endolytically to terminate their elongation.</text>
</comment>
<reference evidence="10" key="1">
    <citation type="journal article" date="2019" name="Int. J. Syst. Evol. Microbiol.">
        <title>The Global Catalogue of Microorganisms (GCM) 10K type strain sequencing project: providing services to taxonomists for standard genome sequencing and annotation.</title>
        <authorList>
            <consortium name="The Broad Institute Genomics Platform"/>
            <consortium name="The Broad Institute Genome Sequencing Center for Infectious Disease"/>
            <person name="Wu L."/>
            <person name="Ma J."/>
        </authorList>
    </citation>
    <scope>NUCLEOTIDE SEQUENCE [LARGE SCALE GENOMIC DNA]</scope>
    <source>
        <strain evidence="10">JCM 17810</strain>
    </source>
</reference>
<evidence type="ECO:0000313" key="10">
    <source>
        <dbReference type="Proteomes" id="UP001500622"/>
    </source>
</evidence>
<protein>
    <recommendedName>
        <fullName evidence="7">Endolytic murein transglycosylase</fullName>
        <ecNumber evidence="7">4.2.2.29</ecNumber>
    </recommendedName>
    <alternativeName>
        <fullName evidence="7">Peptidoglycan lytic transglycosylase</fullName>
    </alternativeName>
    <alternativeName>
        <fullName evidence="7">Peptidoglycan polymerization terminase</fullName>
    </alternativeName>
</protein>
<dbReference type="Proteomes" id="UP001500622">
    <property type="component" value="Unassembled WGS sequence"/>
</dbReference>
<feature type="region of interest" description="Disordered" evidence="8">
    <location>
        <begin position="1"/>
        <end position="29"/>
    </location>
</feature>
<evidence type="ECO:0000256" key="8">
    <source>
        <dbReference type="SAM" id="MobiDB-lite"/>
    </source>
</evidence>
<evidence type="ECO:0000313" key="9">
    <source>
        <dbReference type="EMBL" id="GAA4424337.1"/>
    </source>
</evidence>
<dbReference type="Pfam" id="PF02618">
    <property type="entry name" value="YceG"/>
    <property type="match status" value="1"/>
</dbReference>
<dbReference type="RefSeq" id="WP_345216206.1">
    <property type="nucleotide sequence ID" value="NZ_BAABGN010000009.1"/>
</dbReference>
<sequence length="387" mass="42236">MNDLFEAQTSPAETQPTSGRRSNRREYRRARRRRRVRTFVVLTIAIAAVVGFGFFWAFPQVREMLADGSGIETDYPGPGHGEVQVQIPEGSTGSDIGAILEEEGVVMTQGAFVDAFSDNANASLIQPGTYNLRLEMAASDAVAALLDPANRAEVTVTVPEGFTTWQVYERIANVADIPLEDVEAAAQDTEAIGLPDAAEGEPEGWYAPATYSFEPDDDATEMLATMVDQTVARLDGLDVPQNERQEILTVASIVEREVNQPQYYGRVARVVYNRLDDLNGETGGQLEMDSTVLYGAGEVGGIPSTEQTNDESNPYNTYEHAGLPPTPIGSPGTEVIEATLDPPQGDWLYFVTVNLNTGETLFASTLEEHNANVEQLRQWLEENPQGD</sequence>
<evidence type="ECO:0000256" key="6">
    <source>
        <dbReference type="ARBA" id="ARBA00023316"/>
    </source>
</evidence>
<comment type="subcellular location">
    <subcellularLocation>
        <location evidence="7">Cell membrane</location>
        <topology evidence="7">Single-pass membrane protein</topology>
    </subcellularLocation>
</comment>
<organism evidence="9 10">
    <name type="scientific">Georgenia halophila</name>
    <dbReference type="NCBI Taxonomy" id="620889"/>
    <lineage>
        <taxon>Bacteria</taxon>
        <taxon>Bacillati</taxon>
        <taxon>Actinomycetota</taxon>
        <taxon>Actinomycetes</taxon>
        <taxon>Micrococcales</taxon>
        <taxon>Bogoriellaceae</taxon>
        <taxon>Georgenia</taxon>
    </lineage>
</organism>
<evidence type="ECO:0000256" key="2">
    <source>
        <dbReference type="ARBA" id="ARBA00022692"/>
    </source>
</evidence>
<comment type="catalytic activity">
    <reaction evidence="7">
        <text>a peptidoglycan chain = a peptidoglycan chain with N-acetyl-1,6-anhydromuramyl-[peptide] at the reducing end + a peptidoglycan chain with N-acetylglucosamine at the non-reducing end.</text>
        <dbReference type="EC" id="4.2.2.29"/>
    </reaction>
</comment>
<dbReference type="EC" id="4.2.2.29" evidence="7"/>
<keyword evidence="6 7" id="KW-0961">Cell wall biogenesis/degradation</keyword>
<keyword evidence="5 7" id="KW-0456">Lyase</keyword>
<comment type="caution">
    <text evidence="9">The sequence shown here is derived from an EMBL/GenBank/DDBJ whole genome shotgun (WGS) entry which is preliminary data.</text>
</comment>
<dbReference type="CDD" id="cd08010">
    <property type="entry name" value="MltG_like"/>
    <property type="match status" value="1"/>
</dbReference>
<dbReference type="PANTHER" id="PTHR30518">
    <property type="entry name" value="ENDOLYTIC MUREIN TRANSGLYCOSYLASE"/>
    <property type="match status" value="1"/>
</dbReference>
<keyword evidence="2 7" id="KW-0812">Transmembrane</keyword>
<evidence type="ECO:0000256" key="7">
    <source>
        <dbReference type="HAMAP-Rule" id="MF_02065"/>
    </source>
</evidence>
<evidence type="ECO:0000256" key="5">
    <source>
        <dbReference type="ARBA" id="ARBA00023239"/>
    </source>
</evidence>
<name>A0ABP8L9V1_9MICO</name>
<keyword evidence="1 7" id="KW-1003">Cell membrane</keyword>
<dbReference type="PANTHER" id="PTHR30518:SF2">
    <property type="entry name" value="ENDOLYTIC MUREIN TRANSGLYCOSYLASE"/>
    <property type="match status" value="1"/>
</dbReference>
<feature type="transmembrane region" description="Helical" evidence="7">
    <location>
        <begin position="38"/>
        <end position="58"/>
    </location>
</feature>